<keyword evidence="4" id="KW-0804">Transcription</keyword>
<evidence type="ECO:0000256" key="3">
    <source>
        <dbReference type="ARBA" id="ARBA00023125"/>
    </source>
</evidence>
<gene>
    <name evidence="6" type="ORF">H3V53_37765</name>
</gene>
<evidence type="ECO:0000256" key="4">
    <source>
        <dbReference type="ARBA" id="ARBA00023163"/>
    </source>
</evidence>
<dbReference type="InterPro" id="IPR000847">
    <property type="entry name" value="LysR_HTH_N"/>
</dbReference>
<keyword evidence="7" id="KW-1185">Reference proteome</keyword>
<dbReference type="InterPro" id="IPR005119">
    <property type="entry name" value="LysR_subst-bd"/>
</dbReference>
<evidence type="ECO:0000256" key="1">
    <source>
        <dbReference type="ARBA" id="ARBA00009437"/>
    </source>
</evidence>
<evidence type="ECO:0000313" key="6">
    <source>
        <dbReference type="EMBL" id="MEI6002654.1"/>
    </source>
</evidence>
<dbReference type="Pfam" id="PF03466">
    <property type="entry name" value="LysR_substrate"/>
    <property type="match status" value="1"/>
</dbReference>
<protein>
    <submittedName>
        <fullName evidence="6">LysR family transcriptional regulator</fullName>
    </submittedName>
</protein>
<reference evidence="6 7" key="1">
    <citation type="journal article" date="2022" name="Arch. Microbiol.">
        <title>Paraburkholderia bengalensis sp. nov. isolated from roots of Oryza sativa, IR64.</title>
        <authorList>
            <person name="Nag P."/>
            <person name="Mondal N."/>
            <person name="Sarkar J."/>
            <person name="Das S."/>
        </authorList>
    </citation>
    <scope>NUCLEOTIDE SEQUENCE [LARGE SCALE GENOMIC DNA]</scope>
    <source>
        <strain evidence="6 7">IR64_4_BI</strain>
    </source>
</reference>
<evidence type="ECO:0000259" key="5">
    <source>
        <dbReference type="PROSITE" id="PS50931"/>
    </source>
</evidence>
<dbReference type="InterPro" id="IPR058163">
    <property type="entry name" value="LysR-type_TF_proteobact-type"/>
</dbReference>
<name>A0ABU8J4Q9_9BURK</name>
<proteinExistence type="inferred from homology"/>
<comment type="caution">
    <text evidence="6">The sequence shown here is derived from an EMBL/GenBank/DDBJ whole genome shotgun (WGS) entry which is preliminary data.</text>
</comment>
<dbReference type="RefSeq" id="WP_336602265.1">
    <property type="nucleotide sequence ID" value="NZ_JACFYJ010000124.1"/>
</dbReference>
<dbReference type="CDD" id="cd08476">
    <property type="entry name" value="PBP2_CrgA_like_7"/>
    <property type="match status" value="1"/>
</dbReference>
<dbReference type="SUPFAM" id="SSF53850">
    <property type="entry name" value="Periplasmic binding protein-like II"/>
    <property type="match status" value="1"/>
</dbReference>
<evidence type="ECO:0000313" key="7">
    <source>
        <dbReference type="Proteomes" id="UP001386437"/>
    </source>
</evidence>
<organism evidence="6 7">
    <name type="scientific">Paraburkholderia bengalensis</name>
    <dbReference type="NCBI Taxonomy" id="2747562"/>
    <lineage>
        <taxon>Bacteria</taxon>
        <taxon>Pseudomonadati</taxon>
        <taxon>Pseudomonadota</taxon>
        <taxon>Betaproteobacteria</taxon>
        <taxon>Burkholderiales</taxon>
        <taxon>Burkholderiaceae</taxon>
        <taxon>Paraburkholderia</taxon>
    </lineage>
</organism>
<feature type="domain" description="HTH lysR-type" evidence="5">
    <location>
        <begin position="1"/>
        <end position="59"/>
    </location>
</feature>
<dbReference type="Gene3D" id="3.40.190.10">
    <property type="entry name" value="Periplasmic binding protein-like II"/>
    <property type="match status" value="2"/>
</dbReference>
<dbReference type="Gene3D" id="1.10.10.10">
    <property type="entry name" value="Winged helix-like DNA-binding domain superfamily/Winged helix DNA-binding domain"/>
    <property type="match status" value="1"/>
</dbReference>
<dbReference type="SUPFAM" id="SSF46785">
    <property type="entry name" value="Winged helix' DNA-binding domain"/>
    <property type="match status" value="1"/>
</dbReference>
<dbReference type="PANTHER" id="PTHR30537:SF72">
    <property type="entry name" value="LYSR FAMILY TRANSCRIPTIONAL REGULATOR"/>
    <property type="match status" value="1"/>
</dbReference>
<keyword evidence="2" id="KW-0805">Transcription regulation</keyword>
<dbReference type="InterPro" id="IPR036390">
    <property type="entry name" value="WH_DNA-bd_sf"/>
</dbReference>
<dbReference type="PANTHER" id="PTHR30537">
    <property type="entry name" value="HTH-TYPE TRANSCRIPTIONAL REGULATOR"/>
    <property type="match status" value="1"/>
</dbReference>
<dbReference type="PROSITE" id="PS50931">
    <property type="entry name" value="HTH_LYSR"/>
    <property type="match status" value="1"/>
</dbReference>
<dbReference type="EMBL" id="JACFYJ010000124">
    <property type="protein sequence ID" value="MEI6002654.1"/>
    <property type="molecule type" value="Genomic_DNA"/>
</dbReference>
<keyword evidence="3" id="KW-0238">DNA-binding</keyword>
<evidence type="ECO:0000256" key="2">
    <source>
        <dbReference type="ARBA" id="ARBA00023015"/>
    </source>
</evidence>
<dbReference type="Proteomes" id="UP001386437">
    <property type="component" value="Unassembled WGS sequence"/>
</dbReference>
<comment type="similarity">
    <text evidence="1">Belongs to the LysR transcriptional regulatory family.</text>
</comment>
<accession>A0ABU8J4Q9</accession>
<dbReference type="InterPro" id="IPR036388">
    <property type="entry name" value="WH-like_DNA-bd_sf"/>
</dbReference>
<dbReference type="Pfam" id="PF00126">
    <property type="entry name" value="HTH_1"/>
    <property type="match status" value="1"/>
</dbReference>
<sequence>MDSINALNVFVQAADTRSFVAAGRTLGISASAVGKSIVRLEERVGTRLFHRSTRSIALTADGTRFLERARRILAEIDEAEAEFSRIAVEPRGRLRVSLPLVGEPFLSTIAGFRRAYPDVELDLEFSDRRVDVIEEGFDAVVRSGDPRDSRLGSRLLGAFRMLLVASPEYLESRGVPLHASELVTHSCIQFRYPNTGKLQTWPLDVGAEFELPQSVVCNNLEARIRFAVEGVGIAFLPDYAIEEWLADGRLMAVLAGFVETHGHFRIMWPSAKYVTPKLRTFIDFMAEGLFPDHSRR</sequence>